<dbReference type="SUPFAM" id="SSF103473">
    <property type="entry name" value="MFS general substrate transporter"/>
    <property type="match status" value="1"/>
</dbReference>
<evidence type="ECO:0000256" key="7">
    <source>
        <dbReference type="SAM" id="Phobius"/>
    </source>
</evidence>
<dbReference type="InterPro" id="IPR036259">
    <property type="entry name" value="MFS_trans_sf"/>
</dbReference>
<dbReference type="RefSeq" id="WP_066128996.1">
    <property type="nucleotide sequence ID" value="NZ_FKIF01000007.1"/>
</dbReference>
<sequence>MPPTITLDAPHSAGQLLPFRQSLMAMLGMCFVIMLVAVDQTVVGTALPTIVSELHGFNLYAWVATSYLLTSVITVPIFGRLGDYYGRKPFVVAAIILFTVASVLCGAAQSMPQLVAARALQGVGGGMLVGTAFACIPDLFPDTRVRLRWQVMVASAFGIANAVGPSLGGILTEQYGWRSVFYVNLPIGLLGAWFVLRHMPHLRQHSGGRIRLDWPGALLITAALGSLQLLVELLPQDDAGGAVTLLAVGSAAAFFALYAWEKRCDHPIVPVGMLRDRNLAMLFMMALLVGTTMFTLLFYAPLLMQGGFGLSPQQAGLLVTPLAAFITVGSIAGGRVIPRLANPNHILYAGFALLAASCMGVLASDRATAHWLLALYMMLGGLGMGFVMPTLTIFTQHAAGRAHLGIATALLQSLRMIGGMVGTAVVGTVVSHLYASRTAATLGGRVDAASLEQLSDPRVLVDAETQGRLLTQWAGQGVDGTAMLDTARQALVTAIHGGQVIALVVALAALWCVYRAPRVHLALPGRSQSPKSAGE</sequence>
<evidence type="ECO:0000313" key="10">
    <source>
        <dbReference type="Proteomes" id="UP000076848"/>
    </source>
</evidence>
<dbReference type="PANTHER" id="PTHR23501">
    <property type="entry name" value="MAJOR FACILITATOR SUPERFAMILY"/>
    <property type="match status" value="1"/>
</dbReference>
<feature type="transmembrane region" description="Helical" evidence="7">
    <location>
        <begin position="217"/>
        <end position="234"/>
    </location>
</feature>
<evidence type="ECO:0000259" key="8">
    <source>
        <dbReference type="PROSITE" id="PS50850"/>
    </source>
</evidence>
<keyword evidence="6 7" id="KW-0472">Membrane</keyword>
<dbReference type="Proteomes" id="UP000076848">
    <property type="component" value="Unassembled WGS sequence"/>
</dbReference>
<feature type="transmembrane region" description="Helical" evidence="7">
    <location>
        <begin position="115"/>
        <end position="139"/>
    </location>
</feature>
<feature type="domain" description="Major facilitator superfamily (MFS) profile" evidence="8">
    <location>
        <begin position="25"/>
        <end position="520"/>
    </location>
</feature>
<protein>
    <submittedName>
        <fullName evidence="9">Transporter</fullName>
    </submittedName>
</protein>
<dbReference type="InterPro" id="IPR020846">
    <property type="entry name" value="MFS_dom"/>
</dbReference>
<evidence type="ECO:0000256" key="5">
    <source>
        <dbReference type="ARBA" id="ARBA00022989"/>
    </source>
</evidence>
<dbReference type="PROSITE" id="PS50850">
    <property type="entry name" value="MFS"/>
    <property type="match status" value="1"/>
</dbReference>
<feature type="transmembrane region" description="Helical" evidence="7">
    <location>
        <begin position="346"/>
        <end position="363"/>
    </location>
</feature>
<evidence type="ECO:0000256" key="4">
    <source>
        <dbReference type="ARBA" id="ARBA00022692"/>
    </source>
</evidence>
<dbReference type="GO" id="GO:0022857">
    <property type="term" value="F:transmembrane transporter activity"/>
    <property type="evidence" value="ECO:0007669"/>
    <property type="project" value="InterPro"/>
</dbReference>
<dbReference type="Gene3D" id="1.20.1250.20">
    <property type="entry name" value="MFS general substrate transporter like domains"/>
    <property type="match status" value="1"/>
</dbReference>
<feature type="transmembrane region" description="Helical" evidence="7">
    <location>
        <begin position="23"/>
        <end position="47"/>
    </location>
</feature>
<evidence type="ECO:0000313" key="9">
    <source>
        <dbReference type="EMBL" id="SAI70862.1"/>
    </source>
</evidence>
<keyword evidence="2" id="KW-0813">Transport</keyword>
<dbReference type="Pfam" id="PF07690">
    <property type="entry name" value="MFS_1"/>
    <property type="match status" value="1"/>
</dbReference>
<feature type="transmembrane region" description="Helical" evidence="7">
    <location>
        <begin position="240"/>
        <end position="260"/>
    </location>
</feature>
<feature type="transmembrane region" description="Helical" evidence="7">
    <location>
        <begin position="490"/>
        <end position="514"/>
    </location>
</feature>
<evidence type="ECO:0000256" key="1">
    <source>
        <dbReference type="ARBA" id="ARBA00004651"/>
    </source>
</evidence>
<reference evidence="9 10" key="1">
    <citation type="submission" date="2016-04" db="EMBL/GenBank/DDBJ databases">
        <authorList>
            <consortium name="Pathogen Informatics"/>
        </authorList>
    </citation>
    <scope>NUCLEOTIDE SEQUENCE [LARGE SCALE GENOMIC DNA]</scope>
    <source>
        <strain evidence="9 10">H050680373</strain>
    </source>
</reference>
<dbReference type="GO" id="GO:0005886">
    <property type="term" value="C:plasma membrane"/>
    <property type="evidence" value="ECO:0007669"/>
    <property type="project" value="UniProtKB-SubCell"/>
</dbReference>
<comment type="subcellular location">
    <subcellularLocation>
        <location evidence="1">Cell membrane</location>
        <topology evidence="1">Multi-pass membrane protein</topology>
    </subcellularLocation>
</comment>
<keyword evidence="5 7" id="KW-1133">Transmembrane helix</keyword>
<evidence type="ECO:0000256" key="6">
    <source>
        <dbReference type="ARBA" id="ARBA00023136"/>
    </source>
</evidence>
<dbReference type="EMBL" id="FKIF01000007">
    <property type="protein sequence ID" value="SAI70862.1"/>
    <property type="molecule type" value="Genomic_DNA"/>
</dbReference>
<feature type="transmembrane region" description="Helical" evidence="7">
    <location>
        <begin position="369"/>
        <end position="394"/>
    </location>
</feature>
<feature type="transmembrane region" description="Helical" evidence="7">
    <location>
        <begin position="281"/>
        <end position="303"/>
    </location>
</feature>
<dbReference type="InterPro" id="IPR011701">
    <property type="entry name" value="MFS"/>
</dbReference>
<feature type="transmembrane region" description="Helical" evidence="7">
    <location>
        <begin position="59"/>
        <end position="78"/>
    </location>
</feature>
<dbReference type="STRING" id="288768.SAMEA3906486_03210"/>
<keyword evidence="3" id="KW-1003">Cell membrane</keyword>
<proteinExistence type="predicted"/>
<evidence type="ECO:0000256" key="3">
    <source>
        <dbReference type="ARBA" id="ARBA00022475"/>
    </source>
</evidence>
<feature type="transmembrane region" description="Helical" evidence="7">
    <location>
        <begin position="151"/>
        <end position="171"/>
    </location>
</feature>
<feature type="transmembrane region" description="Helical" evidence="7">
    <location>
        <begin position="177"/>
        <end position="196"/>
    </location>
</feature>
<name>A0A157SK73_9BORD</name>
<dbReference type="CDD" id="cd17502">
    <property type="entry name" value="MFS_Azr1_MDR_like"/>
    <property type="match status" value="1"/>
</dbReference>
<dbReference type="Gene3D" id="1.20.1720.10">
    <property type="entry name" value="Multidrug resistance protein D"/>
    <property type="match status" value="1"/>
</dbReference>
<feature type="transmembrane region" description="Helical" evidence="7">
    <location>
        <begin position="315"/>
        <end position="334"/>
    </location>
</feature>
<keyword evidence="10" id="KW-1185">Reference proteome</keyword>
<feature type="transmembrane region" description="Helical" evidence="7">
    <location>
        <begin position="90"/>
        <end position="109"/>
    </location>
</feature>
<gene>
    <name evidence="9" type="primary">bmr3_3</name>
    <name evidence="9" type="ORF">SAMEA3906486_03210</name>
</gene>
<dbReference type="FunFam" id="1.20.1720.10:FF:000004">
    <property type="entry name" value="EmrB/QacA family drug resistance transporter"/>
    <property type="match status" value="1"/>
</dbReference>
<organism evidence="9 10">
    <name type="scientific">Bordetella ansorpii</name>
    <dbReference type="NCBI Taxonomy" id="288768"/>
    <lineage>
        <taxon>Bacteria</taxon>
        <taxon>Pseudomonadati</taxon>
        <taxon>Pseudomonadota</taxon>
        <taxon>Betaproteobacteria</taxon>
        <taxon>Burkholderiales</taxon>
        <taxon>Alcaligenaceae</taxon>
        <taxon>Bordetella</taxon>
    </lineage>
</organism>
<evidence type="ECO:0000256" key="2">
    <source>
        <dbReference type="ARBA" id="ARBA00022448"/>
    </source>
</evidence>
<keyword evidence="4 7" id="KW-0812">Transmembrane</keyword>
<feature type="transmembrane region" description="Helical" evidence="7">
    <location>
        <begin position="414"/>
        <end position="435"/>
    </location>
</feature>
<dbReference type="PANTHER" id="PTHR23501:SF191">
    <property type="entry name" value="VACUOLAR BASIC AMINO ACID TRANSPORTER 4"/>
    <property type="match status" value="1"/>
</dbReference>
<dbReference type="AlphaFoldDB" id="A0A157SK73"/>
<accession>A0A157SK73</accession>